<reference evidence="2 3" key="1">
    <citation type="submission" date="2023-03" db="EMBL/GenBank/DDBJ databases">
        <title>Paludisphaera mucosa sp. nov. a novel planctomycete from northern fen.</title>
        <authorList>
            <person name="Ivanova A."/>
        </authorList>
    </citation>
    <scope>NUCLEOTIDE SEQUENCE [LARGE SCALE GENOMIC DNA]</scope>
    <source>
        <strain evidence="2 3">Pla2</strain>
    </source>
</reference>
<dbReference type="InterPro" id="IPR027558">
    <property type="entry name" value="Pre_pil_HX9DG_C"/>
</dbReference>
<evidence type="ECO:0000313" key="2">
    <source>
        <dbReference type="EMBL" id="MDG3007155.1"/>
    </source>
</evidence>
<dbReference type="PANTHER" id="PTHR30093:SF2">
    <property type="entry name" value="TYPE II SECRETION SYSTEM PROTEIN H"/>
    <property type="match status" value="1"/>
</dbReference>
<proteinExistence type="predicted"/>
<dbReference type="InterPro" id="IPR011453">
    <property type="entry name" value="DUF1559"/>
</dbReference>
<dbReference type="Pfam" id="PF07596">
    <property type="entry name" value="SBP_bac_10"/>
    <property type="match status" value="1"/>
</dbReference>
<evidence type="ECO:0000313" key="3">
    <source>
        <dbReference type="Proteomes" id="UP001216907"/>
    </source>
</evidence>
<evidence type="ECO:0000259" key="1">
    <source>
        <dbReference type="Pfam" id="PF07596"/>
    </source>
</evidence>
<gene>
    <name evidence="2" type="ORF">PZE19_25605</name>
</gene>
<dbReference type="RefSeq" id="WP_277863443.1">
    <property type="nucleotide sequence ID" value="NZ_JARRAG010000002.1"/>
</dbReference>
<protein>
    <submittedName>
        <fullName evidence="2">DUF1559 domain-containing protein</fullName>
    </submittedName>
</protein>
<dbReference type="PANTHER" id="PTHR30093">
    <property type="entry name" value="GENERAL SECRETION PATHWAY PROTEIN G"/>
    <property type="match status" value="1"/>
</dbReference>
<dbReference type="Proteomes" id="UP001216907">
    <property type="component" value="Unassembled WGS sequence"/>
</dbReference>
<feature type="domain" description="DUF1559" evidence="1">
    <location>
        <begin position="34"/>
        <end position="335"/>
    </location>
</feature>
<accession>A0ABT6FHW1</accession>
<comment type="caution">
    <text evidence="2">The sequence shown here is derived from an EMBL/GenBank/DDBJ whole genome shotgun (WGS) entry which is preliminary data.</text>
</comment>
<dbReference type="EMBL" id="JARRAG010000002">
    <property type="protein sequence ID" value="MDG3007155.1"/>
    <property type="molecule type" value="Genomic_DNA"/>
</dbReference>
<dbReference type="Pfam" id="PF07963">
    <property type="entry name" value="N_methyl"/>
    <property type="match status" value="1"/>
</dbReference>
<organism evidence="2 3">
    <name type="scientific">Paludisphaera mucosa</name>
    <dbReference type="NCBI Taxonomy" id="3030827"/>
    <lineage>
        <taxon>Bacteria</taxon>
        <taxon>Pseudomonadati</taxon>
        <taxon>Planctomycetota</taxon>
        <taxon>Planctomycetia</taxon>
        <taxon>Isosphaerales</taxon>
        <taxon>Isosphaeraceae</taxon>
        <taxon>Paludisphaera</taxon>
    </lineage>
</organism>
<keyword evidence="3" id="KW-1185">Reference proteome</keyword>
<dbReference type="Gene3D" id="3.30.700.10">
    <property type="entry name" value="Glycoprotein, Type 4 Pilin"/>
    <property type="match status" value="1"/>
</dbReference>
<name>A0ABT6FHW1_9BACT</name>
<dbReference type="NCBIfam" id="TIGR02532">
    <property type="entry name" value="IV_pilin_GFxxxE"/>
    <property type="match status" value="1"/>
</dbReference>
<dbReference type="InterPro" id="IPR045584">
    <property type="entry name" value="Pilin-like"/>
</dbReference>
<dbReference type="NCBIfam" id="TIGR04294">
    <property type="entry name" value="pre_pil_HX9DG"/>
    <property type="match status" value="1"/>
</dbReference>
<dbReference type="InterPro" id="IPR012902">
    <property type="entry name" value="N_methyl_site"/>
</dbReference>
<sequence>MSRTSRARAFTLIELLVVIAIIAVLIALLLPAVQAAREAARRIQCTNNLKQLGLAMHNYHSAGDSFPTGCVRGVGSVMAPGAGACGTNIFNNCQNTPWFCLMLPYIEQGNLANSYNFAIGSEGPMLPLPLGFWVNSTVAGTKMSSFQCPSDRINTWQVAPSYVNVPPLNALVFTKGNYAANWGNLWWGQDTKAAASPMVDPATGAPPSFQKGAFGFYTIGVAAVTDGTSNTAFAAEILQGALYDVRGLMWSTLPGGASYQSRLAPNNPIDYYRTGLTGDYLNQTPMCVSEPVQGLPCTGDAGDKPAYAGARSRHAGGINTLMGDGSVRFIKNSINMPTWLGLNTIAGGEVISADSY</sequence>
<dbReference type="SUPFAM" id="SSF54523">
    <property type="entry name" value="Pili subunits"/>
    <property type="match status" value="1"/>
</dbReference>